<dbReference type="Proteomes" id="UP000077701">
    <property type="component" value="Unassembled WGS sequence"/>
</dbReference>
<dbReference type="AlphaFoldDB" id="A0A171DK54"/>
<evidence type="ECO:0000256" key="1">
    <source>
        <dbReference type="SAM" id="SignalP"/>
    </source>
</evidence>
<reference evidence="2 3" key="1">
    <citation type="journal article" date="2016" name="Genome Announc.">
        <title>Draft Genome Sequence of Planomonospora sphaerica JCM9374, a Rare Actinomycete.</title>
        <authorList>
            <person name="Dohra H."/>
            <person name="Suzuki T."/>
            <person name="Inoue Y."/>
            <person name="Kodani S."/>
        </authorList>
    </citation>
    <scope>NUCLEOTIDE SEQUENCE [LARGE SCALE GENOMIC DNA]</scope>
    <source>
        <strain evidence="2 3">JCM 9374</strain>
    </source>
</reference>
<feature type="chain" id="PRO_5038434966" evidence="1">
    <location>
        <begin position="30"/>
        <end position="199"/>
    </location>
</feature>
<accession>A0A171DK54</accession>
<keyword evidence="1" id="KW-0732">Signal</keyword>
<reference evidence="3" key="2">
    <citation type="submission" date="2016-04" db="EMBL/GenBank/DDBJ databases">
        <title>Planomonospora sphaerica JCM9374 whole genome shotgun sequence.</title>
        <authorList>
            <person name="Suzuki T."/>
            <person name="Dohra H."/>
            <person name="Kodani S."/>
        </authorList>
    </citation>
    <scope>NUCLEOTIDE SEQUENCE [LARGE SCALE GENOMIC DNA]</scope>
    <source>
        <strain evidence="3">JCM 9374</strain>
    </source>
</reference>
<proteinExistence type="predicted"/>
<evidence type="ECO:0000313" key="2">
    <source>
        <dbReference type="EMBL" id="GAT69202.1"/>
    </source>
</evidence>
<sequence length="199" mass="21229">MGTRPCERRAVRLAAGALFAVQTTFIAAAGVTAVPAGGPVPAPGAPVSAAAPGVPMRLAAPASRPRRVRPVWLGHTQAARRVQRAGLGLYSSGGCTDRRMRQCTSLEAIRTRTLRGAIRLKRRSGCPVTLTGGTEIGHVVGRYSHGNGYKLDVAPNACVDRHIIRTQPFRGLRSDGALLYGSPESLYARTPSHWDILFR</sequence>
<organism evidence="2 3">
    <name type="scientific">Planomonospora sphaerica</name>
    <dbReference type="NCBI Taxonomy" id="161355"/>
    <lineage>
        <taxon>Bacteria</taxon>
        <taxon>Bacillati</taxon>
        <taxon>Actinomycetota</taxon>
        <taxon>Actinomycetes</taxon>
        <taxon>Streptosporangiales</taxon>
        <taxon>Streptosporangiaceae</taxon>
        <taxon>Planomonospora</taxon>
    </lineage>
</organism>
<comment type="caution">
    <text evidence="2">The sequence shown here is derived from an EMBL/GenBank/DDBJ whole genome shotgun (WGS) entry which is preliminary data.</text>
</comment>
<evidence type="ECO:0000313" key="3">
    <source>
        <dbReference type="Proteomes" id="UP000077701"/>
    </source>
</evidence>
<dbReference type="STRING" id="161355.PS9374_04875"/>
<protein>
    <submittedName>
        <fullName evidence="2">Peptidoglycan-binding protein</fullName>
    </submittedName>
</protein>
<name>A0A171DK54_9ACTN</name>
<gene>
    <name evidence="2" type="ORF">PS9374_04875</name>
</gene>
<keyword evidence="3" id="KW-1185">Reference proteome</keyword>
<dbReference type="EMBL" id="BDCX01000012">
    <property type="protein sequence ID" value="GAT69202.1"/>
    <property type="molecule type" value="Genomic_DNA"/>
</dbReference>
<feature type="signal peptide" evidence="1">
    <location>
        <begin position="1"/>
        <end position="29"/>
    </location>
</feature>